<gene>
    <name evidence="3" type="ORF">CLODIP_2_CD11421</name>
</gene>
<reference evidence="3 4" key="1">
    <citation type="submission" date="2020-04" db="EMBL/GenBank/DDBJ databases">
        <authorList>
            <person name="Alioto T."/>
            <person name="Alioto T."/>
            <person name="Gomez Garrido J."/>
        </authorList>
    </citation>
    <scope>NUCLEOTIDE SEQUENCE [LARGE SCALE GENOMIC DNA]</scope>
</reference>
<feature type="region of interest" description="Disordered" evidence="1">
    <location>
        <begin position="61"/>
        <end position="94"/>
    </location>
</feature>
<feature type="transmembrane region" description="Helical" evidence="2">
    <location>
        <begin position="349"/>
        <end position="373"/>
    </location>
</feature>
<sequence>MAAVDAAELVPLSVLDVSGTLSNGAAFGEKSPRETTAAAAATDPTRTLLIPGGSSTPIVAPKRVQPSRPFNGRNLYRDPTRRHHSPRRQISQVSRSLSVEDTNKSCCSFSRCFIELLWFLMGLRHFIAEVPLLVLLVISPNALGPLFYIGLVFTFLPGLVATISNIRSGRKSKKGKTKWSFLVMQSFFLLFRLESFLRLFELACRGLRTKGHRPWPAKVAMAQAVSGSVLQLILNAADLGWCARSGQVLPSTLPPNVVQFLGMQRQYPASEVHPLKHCAPILSGFQMGVLVVSAMHVGWAIAVTSMPPPFPSGKRASVITASIWSLLRSTSLVTGTIGNFLIAGARATLVFLAVGAGCPPWVVPVVMGAWLAIRLTVQLGMHAWGSAPMPSVAEALASTVAVPGAATPRQLGRRCLLLGVQNVLVLTSVVLKERHKSDVLFATYRVAVLQVVAFVAGIVFLLVRMRWVDPTKPLAEGKCFHHRTDLNDDA</sequence>
<organism evidence="3 4">
    <name type="scientific">Cloeon dipterum</name>
    <dbReference type="NCBI Taxonomy" id="197152"/>
    <lineage>
        <taxon>Eukaryota</taxon>
        <taxon>Metazoa</taxon>
        <taxon>Ecdysozoa</taxon>
        <taxon>Arthropoda</taxon>
        <taxon>Hexapoda</taxon>
        <taxon>Insecta</taxon>
        <taxon>Pterygota</taxon>
        <taxon>Palaeoptera</taxon>
        <taxon>Ephemeroptera</taxon>
        <taxon>Pisciforma</taxon>
        <taxon>Baetidae</taxon>
        <taxon>Cloeon</taxon>
    </lineage>
</organism>
<protein>
    <recommendedName>
        <fullName evidence="5">XK-related protein</fullName>
    </recommendedName>
</protein>
<accession>A0A8S1BWS0</accession>
<feature type="transmembrane region" description="Helical" evidence="2">
    <location>
        <begin position="285"/>
        <end position="306"/>
    </location>
</feature>
<feature type="transmembrane region" description="Helical" evidence="2">
    <location>
        <begin position="116"/>
        <end position="139"/>
    </location>
</feature>
<feature type="transmembrane region" description="Helical" evidence="2">
    <location>
        <begin position="443"/>
        <end position="463"/>
    </location>
</feature>
<feature type="transmembrane region" description="Helical" evidence="2">
    <location>
        <begin position="318"/>
        <end position="343"/>
    </location>
</feature>
<comment type="caution">
    <text evidence="3">The sequence shown here is derived from an EMBL/GenBank/DDBJ whole genome shotgun (WGS) entry which is preliminary data.</text>
</comment>
<dbReference type="EMBL" id="CADEPI010000005">
    <property type="protein sequence ID" value="CAB3361299.1"/>
    <property type="molecule type" value="Genomic_DNA"/>
</dbReference>
<dbReference type="Proteomes" id="UP000494165">
    <property type="component" value="Unassembled WGS sequence"/>
</dbReference>
<keyword evidence="2" id="KW-0812">Transmembrane</keyword>
<evidence type="ECO:0000256" key="2">
    <source>
        <dbReference type="SAM" id="Phobius"/>
    </source>
</evidence>
<evidence type="ECO:0000256" key="1">
    <source>
        <dbReference type="SAM" id="MobiDB-lite"/>
    </source>
</evidence>
<keyword evidence="2" id="KW-1133">Transmembrane helix</keyword>
<evidence type="ECO:0008006" key="5">
    <source>
        <dbReference type="Google" id="ProtNLM"/>
    </source>
</evidence>
<dbReference type="OrthoDB" id="10645964at2759"/>
<keyword evidence="2" id="KW-0472">Membrane</keyword>
<feature type="transmembrane region" description="Helical" evidence="2">
    <location>
        <begin position="145"/>
        <end position="167"/>
    </location>
</feature>
<keyword evidence="4" id="KW-1185">Reference proteome</keyword>
<proteinExistence type="predicted"/>
<evidence type="ECO:0000313" key="4">
    <source>
        <dbReference type="Proteomes" id="UP000494165"/>
    </source>
</evidence>
<name>A0A8S1BWS0_9INSE</name>
<dbReference type="AlphaFoldDB" id="A0A8S1BWS0"/>
<evidence type="ECO:0000313" key="3">
    <source>
        <dbReference type="EMBL" id="CAB3361299.1"/>
    </source>
</evidence>